<evidence type="ECO:0000313" key="4">
    <source>
        <dbReference type="Proteomes" id="UP000264036"/>
    </source>
</evidence>
<keyword evidence="1" id="KW-0472">Membrane</keyword>
<feature type="transmembrane region" description="Helical" evidence="1">
    <location>
        <begin position="226"/>
        <end position="244"/>
    </location>
</feature>
<feature type="transmembrane region" description="Helical" evidence="1">
    <location>
        <begin position="97"/>
        <end position="114"/>
    </location>
</feature>
<dbReference type="PANTHER" id="PTHR38034">
    <property type="entry name" value="INNER MEMBRANE PROTEIN YPJD"/>
    <property type="match status" value="1"/>
</dbReference>
<evidence type="ECO:0000259" key="2">
    <source>
        <dbReference type="Pfam" id="PF01578"/>
    </source>
</evidence>
<comment type="caution">
    <text evidence="3">The sequence shown here is derived from an EMBL/GenBank/DDBJ whole genome shotgun (WGS) entry which is preliminary data.</text>
</comment>
<protein>
    <recommendedName>
        <fullName evidence="2">Cytochrome c assembly protein domain-containing protein</fullName>
    </recommendedName>
</protein>
<evidence type="ECO:0000256" key="1">
    <source>
        <dbReference type="SAM" id="Phobius"/>
    </source>
</evidence>
<name>A0A356LJ53_9BURK</name>
<keyword evidence="1" id="KW-0812">Transmembrane</keyword>
<feature type="domain" description="Cytochrome c assembly protein" evidence="2">
    <location>
        <begin position="46"/>
        <end position="274"/>
    </location>
</feature>
<dbReference type="Pfam" id="PF01578">
    <property type="entry name" value="Cytochrom_C_asm"/>
    <property type="match status" value="1"/>
</dbReference>
<feature type="transmembrane region" description="Helical" evidence="1">
    <location>
        <begin position="6"/>
        <end position="29"/>
    </location>
</feature>
<sequence length="283" mass="31487">MSYDIVFHSLATVAYLLLSLLIWRPLLGAQGPMLSAGTSRWLLAAVLIVHGVAVHMAMLHENSLRLSWSVGLSLTIWLGMIVFWLENLISDIDGLKLLLLPIAGFICLLAALFPGHDSLVIPVADAYFQVHLLISIGAYSLIAIAAIHAFLMTLLDRYLHQPVQARAERSVFARALEEQPPLLVQEKILFRLIWIGFVLLTLSIITGVAVSMRLTGVMLPFDHKTVFTMMSWVVFGLLLLGRALRGWRGRFALRWTLVGFALLMIAYTGTRFIFDVMLHKGGA</sequence>
<dbReference type="GO" id="GO:0017004">
    <property type="term" value="P:cytochrome complex assembly"/>
    <property type="evidence" value="ECO:0007669"/>
    <property type="project" value="InterPro"/>
</dbReference>
<reference evidence="3 4" key="1">
    <citation type="journal article" date="2018" name="Nat. Biotechnol.">
        <title>A standardized bacterial taxonomy based on genome phylogeny substantially revises the tree of life.</title>
        <authorList>
            <person name="Parks D.H."/>
            <person name="Chuvochina M."/>
            <person name="Waite D.W."/>
            <person name="Rinke C."/>
            <person name="Skarshewski A."/>
            <person name="Chaumeil P.A."/>
            <person name="Hugenholtz P."/>
        </authorList>
    </citation>
    <scope>NUCLEOTIDE SEQUENCE [LARGE SCALE GENOMIC DNA]</scope>
    <source>
        <strain evidence="3">UBA10707</strain>
    </source>
</reference>
<feature type="transmembrane region" description="Helical" evidence="1">
    <location>
        <begin position="126"/>
        <end position="151"/>
    </location>
</feature>
<accession>A0A356LJ53</accession>
<gene>
    <name evidence="3" type="ORF">DD666_16195</name>
</gene>
<feature type="transmembrane region" description="Helical" evidence="1">
    <location>
        <begin position="192"/>
        <end position="214"/>
    </location>
</feature>
<dbReference type="Proteomes" id="UP000264036">
    <property type="component" value="Unassembled WGS sequence"/>
</dbReference>
<feature type="transmembrane region" description="Helical" evidence="1">
    <location>
        <begin position="66"/>
        <end position="85"/>
    </location>
</feature>
<dbReference type="InterPro" id="IPR002541">
    <property type="entry name" value="Cyt_c_assembly"/>
</dbReference>
<evidence type="ECO:0000313" key="3">
    <source>
        <dbReference type="EMBL" id="HBP30944.1"/>
    </source>
</evidence>
<dbReference type="InterPro" id="IPR052372">
    <property type="entry name" value="YpjD/HemX"/>
</dbReference>
<dbReference type="GO" id="GO:0020037">
    <property type="term" value="F:heme binding"/>
    <property type="evidence" value="ECO:0007669"/>
    <property type="project" value="InterPro"/>
</dbReference>
<dbReference type="PANTHER" id="PTHR38034:SF1">
    <property type="entry name" value="INNER MEMBRANE PROTEIN YPJD"/>
    <property type="match status" value="1"/>
</dbReference>
<proteinExistence type="predicted"/>
<feature type="transmembrane region" description="Helical" evidence="1">
    <location>
        <begin position="41"/>
        <end position="60"/>
    </location>
</feature>
<organism evidence="3 4">
    <name type="scientific">Advenella kashmirensis</name>
    <dbReference type="NCBI Taxonomy" id="310575"/>
    <lineage>
        <taxon>Bacteria</taxon>
        <taxon>Pseudomonadati</taxon>
        <taxon>Pseudomonadota</taxon>
        <taxon>Betaproteobacteria</taxon>
        <taxon>Burkholderiales</taxon>
        <taxon>Alcaligenaceae</taxon>
    </lineage>
</organism>
<feature type="transmembrane region" description="Helical" evidence="1">
    <location>
        <begin position="251"/>
        <end position="274"/>
    </location>
</feature>
<keyword evidence="1" id="KW-1133">Transmembrane helix</keyword>
<dbReference type="AlphaFoldDB" id="A0A356LJ53"/>
<dbReference type="EMBL" id="DOEK01000033">
    <property type="protein sequence ID" value="HBP30944.1"/>
    <property type="molecule type" value="Genomic_DNA"/>
</dbReference>